<comment type="subcellular location">
    <subcellularLocation>
        <location evidence="6">Nucleus</location>
    </subcellularLocation>
</comment>
<dbReference type="InterPro" id="IPR004330">
    <property type="entry name" value="FAR1_DNA_bnd_dom"/>
</dbReference>
<evidence type="ECO:0000313" key="10">
    <source>
        <dbReference type="Proteomes" id="UP000607653"/>
    </source>
</evidence>
<gene>
    <name evidence="9" type="ORF">HUJ06_003226</name>
</gene>
<feature type="compositionally biased region" description="Acidic residues" evidence="7">
    <location>
        <begin position="12"/>
        <end position="23"/>
    </location>
</feature>
<protein>
    <recommendedName>
        <fullName evidence="6">Protein FAR1-RELATED SEQUENCE</fullName>
    </recommendedName>
</protein>
<dbReference type="EMBL" id="DUZY01000007">
    <property type="protein sequence ID" value="DAD44996.1"/>
    <property type="molecule type" value="Genomic_DNA"/>
</dbReference>
<dbReference type="GO" id="GO:0005634">
    <property type="term" value="C:nucleus"/>
    <property type="evidence" value="ECO:0007669"/>
    <property type="project" value="UniProtKB-SubCell"/>
</dbReference>
<evidence type="ECO:0000256" key="3">
    <source>
        <dbReference type="ARBA" id="ARBA00022771"/>
    </source>
</evidence>
<organism evidence="9 10">
    <name type="scientific">Nelumbo nucifera</name>
    <name type="common">Sacred lotus</name>
    <dbReference type="NCBI Taxonomy" id="4432"/>
    <lineage>
        <taxon>Eukaryota</taxon>
        <taxon>Viridiplantae</taxon>
        <taxon>Streptophyta</taxon>
        <taxon>Embryophyta</taxon>
        <taxon>Tracheophyta</taxon>
        <taxon>Spermatophyta</taxon>
        <taxon>Magnoliopsida</taxon>
        <taxon>Proteales</taxon>
        <taxon>Nelumbonaceae</taxon>
        <taxon>Nelumbo</taxon>
    </lineage>
</organism>
<evidence type="ECO:0000256" key="6">
    <source>
        <dbReference type="RuleBase" id="RU367018"/>
    </source>
</evidence>
<name>A0A822ZPY5_NELNU</name>
<comment type="function">
    <text evidence="6">Putative transcription activator involved in regulating light control of development.</text>
</comment>
<dbReference type="AlphaFoldDB" id="A0A822ZPY5"/>
<keyword evidence="10" id="KW-1185">Reference proteome</keyword>
<dbReference type="InterPro" id="IPR007527">
    <property type="entry name" value="Znf_SWIM"/>
</dbReference>
<evidence type="ECO:0000313" key="9">
    <source>
        <dbReference type="EMBL" id="DAD44996.1"/>
    </source>
</evidence>
<dbReference type="InterPro" id="IPR018289">
    <property type="entry name" value="MULE_transposase_dom"/>
</dbReference>
<dbReference type="GO" id="GO:0008270">
    <property type="term" value="F:zinc ion binding"/>
    <property type="evidence" value="ECO:0007669"/>
    <property type="project" value="UniProtKB-UniRule"/>
</dbReference>
<feature type="region of interest" description="Disordered" evidence="7">
    <location>
        <begin position="1"/>
        <end position="23"/>
    </location>
</feature>
<evidence type="ECO:0000256" key="2">
    <source>
        <dbReference type="ARBA" id="ARBA00022723"/>
    </source>
</evidence>
<comment type="caution">
    <text evidence="9">The sequence shown here is derived from an EMBL/GenBank/DDBJ whole genome shotgun (WGS) entry which is preliminary data.</text>
</comment>
<sequence length="659" mass="76814">MEEVSLNSEPVFEMEDEGGESEMEGDCTIMESDGQNGEIHGSKEPVPPAVGMEFESYDEAYKFYNCYAKELGFGVRVKNSWFKKRGKEKYIVVLCCSREGFKRERGAKRSRPETRTGCPAMIRIKLMDSTVWRVIEVRLDHNHSNSPASARFYKSHRAKRNSQLYCDSGIALDGREYENLVVDGRYLKNYADQCNRLKLKEGDAQAIYNYFSHMQLTNPSFFYLIDVSDEGCLRNVFWADARSRAAYVYFGDVVAFDTMYLTKKYDIPFVSFLGVNHHGQTVLLGCGLLANDEVESFIWLFKAWLTCMSERSPYALITDQPRNVQKAVAEVFPRTNHRLCLWNIMQKVPVKLGGLPEYEAIKSAFNKAIYKSLTVDEFETAWEDMIQRYGVGDHEWLQALYEDRQRWVPTFLKDNFFAGMSTIQPSESINSFFEGYIHKDTSLKEFLGKYELALQKNHQKEAKADYESRNSSPMLKTRCYFELQLSKVYTKEIFKKFQCEVEHVYSCFNITQVHVDRPIITYIVKERSEGEQNSWEIRDFEVLYNAAEMDVHCICGWFNFKGYLCRHALSVLNYNGVEEIPPQFILSRWRKDFKCIYVPYHDSDNIDVNNPVQRYDQLYKHALQIVEEGVISQERYKVALQVLEESLNKLGSPSLQMWQ</sequence>
<evidence type="ECO:0000256" key="1">
    <source>
        <dbReference type="ARBA" id="ARBA00005889"/>
    </source>
</evidence>
<evidence type="ECO:0000256" key="7">
    <source>
        <dbReference type="SAM" id="MobiDB-lite"/>
    </source>
</evidence>
<keyword evidence="4 6" id="KW-0862">Zinc</keyword>
<keyword evidence="6" id="KW-0539">Nucleus</keyword>
<dbReference type="Pfam" id="PF10551">
    <property type="entry name" value="MULE"/>
    <property type="match status" value="1"/>
</dbReference>
<dbReference type="SMART" id="SM00575">
    <property type="entry name" value="ZnF_PMZ"/>
    <property type="match status" value="1"/>
</dbReference>
<proteinExistence type="inferred from homology"/>
<dbReference type="GO" id="GO:0006355">
    <property type="term" value="P:regulation of DNA-templated transcription"/>
    <property type="evidence" value="ECO:0007669"/>
    <property type="project" value="UniProtKB-UniRule"/>
</dbReference>
<dbReference type="PROSITE" id="PS50966">
    <property type="entry name" value="ZF_SWIM"/>
    <property type="match status" value="1"/>
</dbReference>
<comment type="similarity">
    <text evidence="1 6">Belongs to the FHY3/FAR1 family.</text>
</comment>
<dbReference type="Pfam" id="PF03101">
    <property type="entry name" value="FAR1"/>
    <property type="match status" value="1"/>
</dbReference>
<evidence type="ECO:0000256" key="4">
    <source>
        <dbReference type="ARBA" id="ARBA00022833"/>
    </source>
</evidence>
<keyword evidence="2 6" id="KW-0479">Metal-binding</keyword>
<evidence type="ECO:0000259" key="8">
    <source>
        <dbReference type="PROSITE" id="PS50966"/>
    </source>
</evidence>
<dbReference type="InterPro" id="IPR006564">
    <property type="entry name" value="Znf_PMZ"/>
</dbReference>
<dbReference type="PANTHER" id="PTHR31669:SF236">
    <property type="entry name" value="PROTEIN FAR1-RELATED SEQUENCE"/>
    <property type="match status" value="1"/>
</dbReference>
<feature type="domain" description="SWIM-type" evidence="8">
    <location>
        <begin position="540"/>
        <end position="576"/>
    </location>
</feature>
<evidence type="ECO:0000256" key="5">
    <source>
        <dbReference type="PROSITE-ProRule" id="PRU00325"/>
    </source>
</evidence>
<dbReference type="PANTHER" id="PTHR31669">
    <property type="entry name" value="PROTEIN FAR1-RELATED SEQUENCE 10-RELATED"/>
    <property type="match status" value="1"/>
</dbReference>
<dbReference type="Pfam" id="PF04434">
    <property type="entry name" value="SWIM"/>
    <property type="match status" value="1"/>
</dbReference>
<keyword evidence="3 5" id="KW-0863">Zinc-finger</keyword>
<dbReference type="InterPro" id="IPR031052">
    <property type="entry name" value="FHY3/FAR1"/>
</dbReference>
<accession>A0A822ZPY5</accession>
<dbReference type="Proteomes" id="UP000607653">
    <property type="component" value="Unassembled WGS sequence"/>
</dbReference>
<reference evidence="9 10" key="1">
    <citation type="journal article" date="2020" name="Mol. Biol. Evol.">
        <title>Distinct Expression and Methylation Patterns for Genes with Different Fates following a Single Whole-Genome Duplication in Flowering Plants.</title>
        <authorList>
            <person name="Shi T."/>
            <person name="Rahmani R.S."/>
            <person name="Gugger P.F."/>
            <person name="Wang M."/>
            <person name="Li H."/>
            <person name="Zhang Y."/>
            <person name="Li Z."/>
            <person name="Wang Q."/>
            <person name="Van de Peer Y."/>
            <person name="Marchal K."/>
            <person name="Chen J."/>
        </authorList>
    </citation>
    <scope>NUCLEOTIDE SEQUENCE [LARGE SCALE GENOMIC DNA]</scope>
    <source>
        <tissue evidence="9">Leaf</tissue>
    </source>
</reference>